<gene>
    <name evidence="8" type="ORF">F4557_002028</name>
    <name evidence="7" type="ORF">GCM10009546_26340</name>
</gene>
<reference evidence="7 10" key="1">
    <citation type="journal article" date="2019" name="Int. J. Syst. Evol. Microbiol.">
        <title>The Global Catalogue of Microorganisms (GCM) 10K type strain sequencing project: providing services to taxonomists for standard genome sequencing and annotation.</title>
        <authorList>
            <consortium name="The Broad Institute Genomics Platform"/>
            <consortium name="The Broad Institute Genome Sequencing Center for Infectious Disease"/>
            <person name="Wu L."/>
            <person name="Ma J."/>
        </authorList>
    </citation>
    <scope>NUCLEOTIDE SEQUENCE [LARGE SCALE GENOMIC DNA]</scope>
    <source>
        <strain evidence="7 10">JCM 10667</strain>
    </source>
</reference>
<evidence type="ECO:0000256" key="3">
    <source>
        <dbReference type="ARBA" id="ARBA00022842"/>
    </source>
</evidence>
<feature type="domain" description="HpcH/HpaI aldolase/citrate lyase" evidence="6">
    <location>
        <begin position="9"/>
        <end position="227"/>
    </location>
</feature>
<feature type="binding site" evidence="4">
    <location>
        <position position="70"/>
    </location>
    <ligand>
        <name>substrate</name>
    </ligand>
</feature>
<comment type="cofactor">
    <cofactor evidence="1">
        <name>Mg(2+)</name>
        <dbReference type="ChEBI" id="CHEBI:18420"/>
    </cofactor>
</comment>
<keyword evidence="3 5" id="KW-0460">Magnesium</keyword>
<evidence type="ECO:0000259" key="6">
    <source>
        <dbReference type="Pfam" id="PF03328"/>
    </source>
</evidence>
<dbReference type="PANTHER" id="PTHR32308">
    <property type="entry name" value="LYASE BETA SUBUNIT, PUTATIVE (AFU_ORTHOLOGUE AFUA_4G13030)-RELATED"/>
    <property type="match status" value="1"/>
</dbReference>
<organism evidence="8 9">
    <name type="scientific">Actinomadura livida</name>
    <dbReference type="NCBI Taxonomy" id="79909"/>
    <lineage>
        <taxon>Bacteria</taxon>
        <taxon>Bacillati</taxon>
        <taxon>Actinomycetota</taxon>
        <taxon>Actinomycetes</taxon>
        <taxon>Streptosporangiales</taxon>
        <taxon>Thermomonosporaceae</taxon>
        <taxon>Actinomadura</taxon>
    </lineage>
</organism>
<dbReference type="EMBL" id="JACHMV010000001">
    <property type="protein sequence ID" value="MBB4773610.1"/>
    <property type="molecule type" value="Genomic_DNA"/>
</dbReference>
<dbReference type="GO" id="GO:0008816">
    <property type="term" value="F:citryl-CoA lyase activity"/>
    <property type="evidence" value="ECO:0007669"/>
    <property type="project" value="UniProtKB-EC"/>
</dbReference>
<reference evidence="8 9" key="2">
    <citation type="submission" date="2020-08" db="EMBL/GenBank/DDBJ databases">
        <title>Sequencing the genomes of 1000 actinobacteria strains.</title>
        <authorList>
            <person name="Klenk H.-P."/>
        </authorList>
    </citation>
    <scope>NUCLEOTIDE SEQUENCE [LARGE SCALE GENOMIC DNA]</scope>
    <source>
        <strain evidence="8 9">DSM 44772</strain>
    </source>
</reference>
<dbReference type="Gene3D" id="3.20.20.60">
    <property type="entry name" value="Phosphoenolpyruvate-binding domains"/>
    <property type="match status" value="1"/>
</dbReference>
<sequence>MSPDVAVRRSCLSVPASDQGKVDKAVGLPADEIVFDLEDSVVADAKPQARTALAARLPDLTRDGRTVAIRVNPVGTPWCHQEILSLTQNAAPTSFVLPKVSDPGDIAFLDRLLTGIEAAAGSDRHIGIQALIETPEGLHRIDEIAAASPRLRTLILGYADLGAALGMSYRDLDLWLPAQHAVLLAARRHGLQAIDGPYLAYTDDAGQSAANQRARALGFDGKWAIHPRQLADVNQAFTPTPDEVEQALMIQAAMKHAEHNGAGAVSLNGEMIDPAVATAAHRLLARHTWSREASGRPASLP</sequence>
<dbReference type="InterPro" id="IPR005000">
    <property type="entry name" value="Aldolase/citrate-lyase_domain"/>
</dbReference>
<dbReference type="Proteomes" id="UP000549343">
    <property type="component" value="Unassembled WGS sequence"/>
</dbReference>
<dbReference type="SUPFAM" id="SSF51621">
    <property type="entry name" value="Phosphoenolpyruvate/pyruvate domain"/>
    <property type="match status" value="1"/>
</dbReference>
<dbReference type="PIRSF" id="PIRSF015582">
    <property type="entry name" value="Cit_lyase_B"/>
    <property type="match status" value="1"/>
</dbReference>
<evidence type="ECO:0000256" key="4">
    <source>
        <dbReference type="PIRSR" id="PIRSR015582-1"/>
    </source>
</evidence>
<dbReference type="AlphaFoldDB" id="A0A7W7IAV1"/>
<evidence type="ECO:0000313" key="8">
    <source>
        <dbReference type="EMBL" id="MBB4773610.1"/>
    </source>
</evidence>
<comment type="caution">
    <text evidence="8">The sequence shown here is derived from an EMBL/GenBank/DDBJ whole genome shotgun (WGS) entry which is preliminary data.</text>
</comment>
<dbReference type="InterPro" id="IPR015813">
    <property type="entry name" value="Pyrv/PenolPyrv_kinase-like_dom"/>
</dbReference>
<name>A0A7W7IAV1_9ACTN</name>
<accession>A0A7W7IAV1</accession>
<dbReference type="InterPro" id="IPR040442">
    <property type="entry name" value="Pyrv_kinase-like_dom_sf"/>
</dbReference>
<evidence type="ECO:0000256" key="5">
    <source>
        <dbReference type="PIRSR" id="PIRSR015582-2"/>
    </source>
</evidence>
<evidence type="ECO:0000313" key="10">
    <source>
        <dbReference type="Proteomes" id="UP001501427"/>
    </source>
</evidence>
<reference evidence="7" key="3">
    <citation type="submission" date="2023-12" db="EMBL/GenBank/DDBJ databases">
        <authorList>
            <person name="Sun Q."/>
            <person name="Inoue M."/>
        </authorList>
    </citation>
    <scope>NUCLEOTIDE SEQUENCE</scope>
    <source>
        <strain evidence="7">JCM 10667</strain>
    </source>
</reference>
<dbReference type="GO" id="GO:0000287">
    <property type="term" value="F:magnesium ion binding"/>
    <property type="evidence" value="ECO:0007669"/>
    <property type="project" value="TreeGrafter"/>
</dbReference>
<dbReference type="GO" id="GO:0006107">
    <property type="term" value="P:oxaloacetate metabolic process"/>
    <property type="evidence" value="ECO:0007669"/>
    <property type="project" value="TreeGrafter"/>
</dbReference>
<keyword evidence="2 5" id="KW-0479">Metal-binding</keyword>
<dbReference type="InterPro" id="IPR011206">
    <property type="entry name" value="Citrate_lyase_beta/mcl1/mcl2"/>
</dbReference>
<protein>
    <submittedName>
        <fullName evidence="8">Citrate lyase subunit beta/citryl-CoA lyase</fullName>
        <ecNumber evidence="8">4.1.3.34</ecNumber>
    </submittedName>
    <submittedName>
        <fullName evidence="7">CoA ester lyase</fullName>
    </submittedName>
</protein>
<keyword evidence="8" id="KW-0456">Lyase</keyword>
<feature type="binding site" evidence="5">
    <location>
        <position position="133"/>
    </location>
    <ligand>
        <name>Mg(2+)</name>
        <dbReference type="ChEBI" id="CHEBI:18420"/>
    </ligand>
</feature>
<proteinExistence type="predicted"/>
<evidence type="ECO:0000256" key="1">
    <source>
        <dbReference type="ARBA" id="ARBA00001946"/>
    </source>
</evidence>
<evidence type="ECO:0000313" key="7">
    <source>
        <dbReference type="EMBL" id="GAA0562836.1"/>
    </source>
</evidence>
<evidence type="ECO:0000256" key="2">
    <source>
        <dbReference type="ARBA" id="ARBA00022723"/>
    </source>
</evidence>
<dbReference type="Proteomes" id="UP001501427">
    <property type="component" value="Unassembled WGS sequence"/>
</dbReference>
<dbReference type="RefSeq" id="WP_184881821.1">
    <property type="nucleotide sequence ID" value="NZ_BAAAHD010000023.1"/>
</dbReference>
<dbReference type="Pfam" id="PF03328">
    <property type="entry name" value="HpcH_HpaI"/>
    <property type="match status" value="1"/>
</dbReference>
<feature type="binding site" evidence="4">
    <location>
        <position position="133"/>
    </location>
    <ligand>
        <name>substrate</name>
    </ligand>
</feature>
<feature type="binding site" evidence="5">
    <location>
        <position position="160"/>
    </location>
    <ligand>
        <name>Mg(2+)</name>
        <dbReference type="ChEBI" id="CHEBI:18420"/>
    </ligand>
</feature>
<keyword evidence="10" id="KW-1185">Reference proteome</keyword>
<dbReference type="EMBL" id="BAAAHD010000023">
    <property type="protein sequence ID" value="GAA0562836.1"/>
    <property type="molecule type" value="Genomic_DNA"/>
</dbReference>
<dbReference type="EC" id="4.1.3.34" evidence="8"/>
<dbReference type="PANTHER" id="PTHR32308:SF10">
    <property type="entry name" value="CITRATE LYASE SUBUNIT BETA"/>
    <property type="match status" value="1"/>
</dbReference>
<evidence type="ECO:0000313" key="9">
    <source>
        <dbReference type="Proteomes" id="UP000549343"/>
    </source>
</evidence>